<evidence type="ECO:0008006" key="6">
    <source>
        <dbReference type="Google" id="ProtNLM"/>
    </source>
</evidence>
<gene>
    <name evidence="4" type="ORF">Pan54_25230</name>
</gene>
<comment type="caution">
    <text evidence="4">The sequence shown here is derived from an EMBL/GenBank/DDBJ whole genome shotgun (WGS) entry which is preliminary data.</text>
</comment>
<sequence length="736" mass="83251">MNDLHNHHRRLCELADCVCDGRLDEATAAELQQLIKNDDAAAEIFAQYLELHSNLFWDLGILPSTPLTTQNTNSHEDSTAPLKELMDDLLTEAALNQDVTPRRTHEKQTRRTLFQSTKMLTVCLAIFLTLGTGLLWWNNSSPAPGSNIVENNSAVDSLADAPQVVSPLNPANSEETPALVENELPPELPKIDWDHPPLKSQPITVNVVEGSPTQAPVEVLGVAYSNDQDVINSINERISLGWKDWQVQPSAKADDYEWVRRVYLDLAGRIPTETELNAYLNNSSEQRDQELVDQLIDSPAFALQWSTTWSRLLVGRAPNERVDRLALQKYLHGVAESNRSWSNVVEEMIAAKGNPHQNGAANFLVAHLNNQAVPATAFVAKTLMGYQIQCAQCHHHPFYALSQKEFWELNSFFKQAVVTQVDQPQEAAPSYLLQDRPTAGPTYYETRFGVMHAAFPKYNGQEVIDDEKTSRREQLADLLTAGEDPLIAQAFVNRTWSMLFGYGFTQPVDDLGPHNPATHPELFSTLSRSFVACDYDIKRLYRWICLSEPYRLSSQMIAENREDNPSQGTPPAFSRMYFKSLSPEQLYDSLQAVAGELDERNQQWPQHVTERDQWVSQFVSSYENDENDEEDHFDGTISQALVLMNGDLVDQTIHTEKNILLKNLVSKSISDQKKFERICLTVLSRKPRPQEVALFRQIQASLRDVKSPVVRQELLASRLSDLLWAYLNSSEFIVNH</sequence>
<evidence type="ECO:0000313" key="5">
    <source>
        <dbReference type="Proteomes" id="UP000316095"/>
    </source>
</evidence>
<evidence type="ECO:0000259" key="3">
    <source>
        <dbReference type="Pfam" id="PF07587"/>
    </source>
</evidence>
<feature type="domain" description="DUF1549" evidence="2">
    <location>
        <begin position="234"/>
        <end position="415"/>
    </location>
</feature>
<dbReference type="Proteomes" id="UP000316095">
    <property type="component" value="Unassembled WGS sequence"/>
</dbReference>
<dbReference type="Pfam" id="PF07583">
    <property type="entry name" value="PSCyt2"/>
    <property type="match status" value="1"/>
</dbReference>
<dbReference type="InterPro" id="IPR022655">
    <property type="entry name" value="DUF1553"/>
</dbReference>
<organism evidence="4 5">
    <name type="scientific">Rubinisphaera italica</name>
    <dbReference type="NCBI Taxonomy" id="2527969"/>
    <lineage>
        <taxon>Bacteria</taxon>
        <taxon>Pseudomonadati</taxon>
        <taxon>Planctomycetota</taxon>
        <taxon>Planctomycetia</taxon>
        <taxon>Planctomycetales</taxon>
        <taxon>Planctomycetaceae</taxon>
        <taxon>Rubinisphaera</taxon>
    </lineage>
</organism>
<evidence type="ECO:0000259" key="2">
    <source>
        <dbReference type="Pfam" id="PF07583"/>
    </source>
</evidence>
<reference evidence="4 5" key="1">
    <citation type="submission" date="2019-02" db="EMBL/GenBank/DDBJ databases">
        <title>Deep-cultivation of Planctomycetes and their phenomic and genomic characterization uncovers novel biology.</title>
        <authorList>
            <person name="Wiegand S."/>
            <person name="Jogler M."/>
            <person name="Boedeker C."/>
            <person name="Pinto D."/>
            <person name="Vollmers J."/>
            <person name="Rivas-Marin E."/>
            <person name="Kohn T."/>
            <person name="Peeters S.H."/>
            <person name="Heuer A."/>
            <person name="Rast P."/>
            <person name="Oberbeckmann S."/>
            <person name="Bunk B."/>
            <person name="Jeske O."/>
            <person name="Meyerdierks A."/>
            <person name="Storesund J.E."/>
            <person name="Kallscheuer N."/>
            <person name="Luecker S."/>
            <person name="Lage O.M."/>
            <person name="Pohl T."/>
            <person name="Merkel B.J."/>
            <person name="Hornburger P."/>
            <person name="Mueller R.-W."/>
            <person name="Bruemmer F."/>
            <person name="Labrenz M."/>
            <person name="Spormann A.M."/>
            <person name="Op Den Camp H."/>
            <person name="Overmann J."/>
            <person name="Amann R."/>
            <person name="Jetten M.S.M."/>
            <person name="Mascher T."/>
            <person name="Medema M.H."/>
            <person name="Devos D.P."/>
            <person name="Kaster A.-K."/>
            <person name="Ovreas L."/>
            <person name="Rohde M."/>
            <person name="Galperin M.Y."/>
            <person name="Jogler C."/>
        </authorList>
    </citation>
    <scope>NUCLEOTIDE SEQUENCE [LARGE SCALE GENOMIC DNA]</scope>
    <source>
        <strain evidence="4 5">Pan54</strain>
    </source>
</reference>
<dbReference type="InterPro" id="IPR011444">
    <property type="entry name" value="DUF1549"/>
</dbReference>
<keyword evidence="1" id="KW-1133">Transmembrane helix</keyword>
<protein>
    <recommendedName>
        <fullName evidence="6">DUF1549 domain-containing protein</fullName>
    </recommendedName>
</protein>
<accession>A0A5C5XFB1</accession>
<dbReference type="AlphaFoldDB" id="A0A5C5XFB1"/>
<dbReference type="RefSeq" id="WP_146503730.1">
    <property type="nucleotide sequence ID" value="NZ_SJPG01000001.1"/>
</dbReference>
<name>A0A5C5XFB1_9PLAN</name>
<keyword evidence="5" id="KW-1185">Reference proteome</keyword>
<keyword evidence="1" id="KW-0812">Transmembrane</keyword>
<dbReference type="PANTHER" id="PTHR35889">
    <property type="entry name" value="CYCLOINULO-OLIGOSACCHARIDE FRUCTANOTRANSFERASE-RELATED"/>
    <property type="match status" value="1"/>
</dbReference>
<proteinExistence type="predicted"/>
<feature type="domain" description="DUF1553" evidence="3">
    <location>
        <begin position="471"/>
        <end position="610"/>
    </location>
</feature>
<dbReference type="Pfam" id="PF07587">
    <property type="entry name" value="PSD1"/>
    <property type="match status" value="1"/>
</dbReference>
<dbReference type="PANTHER" id="PTHR35889:SF3">
    <property type="entry name" value="F-BOX DOMAIN-CONTAINING PROTEIN"/>
    <property type="match status" value="1"/>
</dbReference>
<evidence type="ECO:0000256" key="1">
    <source>
        <dbReference type="SAM" id="Phobius"/>
    </source>
</evidence>
<dbReference type="EMBL" id="SJPG01000001">
    <property type="protein sequence ID" value="TWT61786.1"/>
    <property type="molecule type" value="Genomic_DNA"/>
</dbReference>
<keyword evidence="1" id="KW-0472">Membrane</keyword>
<evidence type="ECO:0000313" key="4">
    <source>
        <dbReference type="EMBL" id="TWT61786.1"/>
    </source>
</evidence>
<dbReference type="OrthoDB" id="289126at2"/>
<feature type="transmembrane region" description="Helical" evidence="1">
    <location>
        <begin position="119"/>
        <end position="137"/>
    </location>
</feature>